<evidence type="ECO:0000256" key="4">
    <source>
        <dbReference type="ARBA" id="ARBA00023163"/>
    </source>
</evidence>
<keyword evidence="10" id="KW-1185">Reference proteome</keyword>
<feature type="compositionally biased region" description="Polar residues" evidence="7">
    <location>
        <begin position="515"/>
        <end position="530"/>
    </location>
</feature>
<dbReference type="PROSITE" id="PS51968">
    <property type="entry name" value="GRH_CP2_DB"/>
    <property type="match status" value="1"/>
</dbReference>
<dbReference type="GO" id="GO:0001228">
    <property type="term" value="F:DNA-binding transcription activator activity, RNA polymerase II-specific"/>
    <property type="evidence" value="ECO:0007669"/>
    <property type="project" value="TreeGrafter"/>
</dbReference>
<feature type="region of interest" description="Disordered" evidence="7">
    <location>
        <begin position="232"/>
        <end position="252"/>
    </location>
</feature>
<dbReference type="PANTHER" id="PTHR11037">
    <property type="entry name" value="TRANSCRIPTION FACTOR CP2"/>
    <property type="match status" value="1"/>
</dbReference>
<gene>
    <name evidence="9" type="ORF">KCU98_g742</name>
</gene>
<evidence type="ECO:0000259" key="8">
    <source>
        <dbReference type="PROSITE" id="PS51968"/>
    </source>
</evidence>
<protein>
    <recommendedName>
        <fullName evidence="8">Grh/CP2 DB domain-containing protein</fullName>
    </recommendedName>
</protein>
<evidence type="ECO:0000256" key="3">
    <source>
        <dbReference type="ARBA" id="ARBA00023125"/>
    </source>
</evidence>
<organism evidence="9 10">
    <name type="scientific">Aureobasidium melanogenum</name>
    <name type="common">Aureobasidium pullulans var. melanogenum</name>
    <dbReference type="NCBI Taxonomy" id="46634"/>
    <lineage>
        <taxon>Eukaryota</taxon>
        <taxon>Fungi</taxon>
        <taxon>Dikarya</taxon>
        <taxon>Ascomycota</taxon>
        <taxon>Pezizomycotina</taxon>
        <taxon>Dothideomycetes</taxon>
        <taxon>Dothideomycetidae</taxon>
        <taxon>Dothideales</taxon>
        <taxon>Saccotheciaceae</taxon>
        <taxon>Aureobasidium</taxon>
    </lineage>
</organism>
<comment type="caution">
    <text evidence="9">The sequence shown here is derived from an EMBL/GenBank/DDBJ whole genome shotgun (WGS) entry which is preliminary data.</text>
</comment>
<feature type="compositionally biased region" description="Basic and acidic residues" evidence="7">
    <location>
        <begin position="204"/>
        <end position="218"/>
    </location>
</feature>
<evidence type="ECO:0000256" key="1">
    <source>
        <dbReference type="ARBA" id="ARBA00004123"/>
    </source>
</evidence>
<dbReference type="InterPro" id="IPR007604">
    <property type="entry name" value="CP2"/>
</dbReference>
<keyword evidence="4" id="KW-0804">Transcription</keyword>
<dbReference type="GO" id="GO:0000978">
    <property type="term" value="F:RNA polymerase II cis-regulatory region sequence-specific DNA binding"/>
    <property type="evidence" value="ECO:0007669"/>
    <property type="project" value="TreeGrafter"/>
</dbReference>
<feature type="compositionally biased region" description="Polar residues" evidence="7">
    <location>
        <begin position="1021"/>
        <end position="1048"/>
    </location>
</feature>
<feature type="compositionally biased region" description="Acidic residues" evidence="7">
    <location>
        <begin position="319"/>
        <end position="328"/>
    </location>
</feature>
<keyword evidence="5" id="KW-0539">Nucleus</keyword>
<keyword evidence="3" id="KW-0238">DNA-binding</keyword>
<evidence type="ECO:0000313" key="9">
    <source>
        <dbReference type="EMBL" id="KAG9990934.1"/>
    </source>
</evidence>
<feature type="non-terminal residue" evidence="9">
    <location>
        <position position="1"/>
    </location>
</feature>
<proteinExistence type="predicted"/>
<feature type="region of interest" description="Disordered" evidence="7">
    <location>
        <begin position="505"/>
        <end position="530"/>
    </location>
</feature>
<keyword evidence="6" id="KW-0175">Coiled coil</keyword>
<dbReference type="EMBL" id="JAHFXS010000011">
    <property type="protein sequence ID" value="KAG9990934.1"/>
    <property type="molecule type" value="Genomic_DNA"/>
</dbReference>
<feature type="compositionally biased region" description="Polar residues" evidence="7">
    <location>
        <begin position="954"/>
        <end position="965"/>
    </location>
</feature>
<accession>A0A9P8G5X2</accession>
<comment type="subcellular location">
    <subcellularLocation>
        <location evidence="1">Nucleus</location>
    </subcellularLocation>
</comment>
<sequence>MADVYQWRRRIQPGFPNTLLPVGEQDEAEPDIASGFGSSRKKVRPKISSYFSHRGPSSYGRSSLWSADQRASFKETISSPYQTWPEGCEPDPDQIMDSIMRTLITEPYRPLDVKHNSPLLMIFEGFRNLRDENSSLMRKLKYEAETRFASHHELELERQAWRREREEYKAEVKRLELIISKNKEGVAEVVRARQGSLLGREHRRRTDSGANTRRDDPRETVFEFLERTRIEDERKQEAARKAQRVPFRNHPISPSQKMAILSHKFSTTNHYSDFESPPSPQEFTSLSQASMFEMLAGRPSFSDTDSSENGSTQHQDADTVGDEEEEAADYSNLNETFLSKNGSIELEPQPTHYFDLRTPSIASRSTEQLGSRTPKARPESLRLDHARRFSFEYGDENRSAQVKTQYPVNPPLQRSVSVAPSSPRARKSGAYTLDIFQYLHGERLAAMFEHRQSSQKPSIELQKSFKPYLEAVKFNPNNTQVHNNAPSLNALDVATLNPRQFAEHHNIKDADPTPRASSTEQWNFGSTGLTPSVLDPNSSSFNTFANQMPGYYTPTPGGTNTLYHPQAGDLHTPGFGMGLNTPLSMPTSDTSALHAPQLTHMHSFAHAMQQQHHHHHMNPFANPHAFQMHHQPTFPPHNFQHQAPVFDQLDSQATDSPMCGGEMNLDVEMSNQAQVDPMFPPHLSNAALVALPQHPSSENFRYRVTLNAPTAMVKTADEIPVTYLNKGQAYTLNVHDTAPQHSVVGQLKYRTFVRVSFEEDSQRARPGACWQLWKEGRGTNEAHQRGGRLQAVEFVDQNQSNDLNRPKLELESSSFDGFCVTWSPAPNAQGIECPISVRFNFLSTDFSHSKGVKGIPVRLCTKTELLLDSMSPSQQPAHEVCYCRVKLFRDHGAERKLSNDVAHVKKMIDKLNQQISQIESGMRDSSKRKRSGSISKMNAMPARPGKAPKHKRTWSMSSAASNGRTSAEEDLQTKLIGLQDMFGSTRPISVLFLRGAEEDDPDLHPVSLSGDTQGLTRVDTNDTNMWDGQSKTSSAMVSPTPSNQSLPSNFRRPSAFGPPSRVNSNEWGRSNSQVAPMDLKSSNPQHLASPPDQPVKMQAHSPSGTFAGWFEAIGVDSSYQPPPERTNKPLACFYLQSRVQGKGPEDNYYRAIYLPQRTLKEFVSAAATKFDIEPQRVVRTVRINQKGIQILMDDEAVREMPEGQDMKAEFATVDVQQGQWQSRSPSSGYELRLVY</sequence>
<reference evidence="9" key="1">
    <citation type="journal article" date="2021" name="J Fungi (Basel)">
        <title>Virulence traits and population genomics of the black yeast Aureobasidium melanogenum.</title>
        <authorList>
            <person name="Cernosa A."/>
            <person name="Sun X."/>
            <person name="Gostincar C."/>
            <person name="Fang C."/>
            <person name="Gunde-Cimerman N."/>
            <person name="Song Z."/>
        </authorList>
    </citation>
    <scope>NUCLEOTIDE SEQUENCE</scope>
    <source>
        <strain evidence="9">EXF-9298</strain>
    </source>
</reference>
<name>A0A9P8G5X2_AURME</name>
<dbReference type="GO" id="GO:0005634">
    <property type="term" value="C:nucleus"/>
    <property type="evidence" value="ECO:0007669"/>
    <property type="project" value="UniProtKB-SubCell"/>
</dbReference>
<feature type="region of interest" description="Disordered" evidence="7">
    <location>
        <begin position="918"/>
        <end position="966"/>
    </location>
</feature>
<evidence type="ECO:0000313" key="10">
    <source>
        <dbReference type="Proteomes" id="UP000729357"/>
    </source>
</evidence>
<dbReference type="PANTHER" id="PTHR11037:SF20">
    <property type="entry name" value="PROTEIN GRAINYHEAD"/>
    <property type="match status" value="1"/>
</dbReference>
<evidence type="ECO:0000256" key="7">
    <source>
        <dbReference type="SAM" id="MobiDB-lite"/>
    </source>
</evidence>
<feature type="region of interest" description="Disordered" evidence="7">
    <location>
        <begin position="298"/>
        <end position="328"/>
    </location>
</feature>
<keyword evidence="2" id="KW-0805">Transcription regulation</keyword>
<feature type="region of interest" description="Disordered" evidence="7">
    <location>
        <begin position="999"/>
        <end position="1100"/>
    </location>
</feature>
<dbReference type="Pfam" id="PF25416">
    <property type="entry name" value="GRHL1_C"/>
    <property type="match status" value="1"/>
</dbReference>
<feature type="compositionally biased region" description="Polar residues" evidence="7">
    <location>
        <begin position="1061"/>
        <end position="1086"/>
    </location>
</feature>
<dbReference type="AlphaFoldDB" id="A0A9P8G5X2"/>
<evidence type="ECO:0000256" key="5">
    <source>
        <dbReference type="ARBA" id="ARBA00023242"/>
    </source>
</evidence>
<dbReference type="Pfam" id="PF04516">
    <property type="entry name" value="CP2"/>
    <property type="match status" value="1"/>
</dbReference>
<evidence type="ECO:0000256" key="2">
    <source>
        <dbReference type="ARBA" id="ARBA00023015"/>
    </source>
</evidence>
<dbReference type="InterPro" id="IPR040167">
    <property type="entry name" value="TF_CP2-like"/>
</dbReference>
<dbReference type="InterPro" id="IPR057520">
    <property type="entry name" value="GRHL1/CP2_C"/>
</dbReference>
<evidence type="ECO:0000256" key="6">
    <source>
        <dbReference type="SAM" id="Coils"/>
    </source>
</evidence>
<dbReference type="Proteomes" id="UP000729357">
    <property type="component" value="Unassembled WGS sequence"/>
</dbReference>
<feature type="domain" description="Grh/CP2 DB" evidence="8">
    <location>
        <begin position="698"/>
        <end position="948"/>
    </location>
</feature>
<feature type="coiled-coil region" evidence="6">
    <location>
        <begin position="151"/>
        <end position="178"/>
    </location>
</feature>
<feature type="region of interest" description="Disordered" evidence="7">
    <location>
        <begin position="199"/>
        <end position="218"/>
    </location>
</feature>
<reference evidence="9" key="2">
    <citation type="submission" date="2021-08" db="EMBL/GenBank/DDBJ databases">
        <authorList>
            <person name="Gostincar C."/>
            <person name="Sun X."/>
            <person name="Song Z."/>
            <person name="Gunde-Cimerman N."/>
        </authorList>
    </citation>
    <scope>NUCLEOTIDE SEQUENCE</scope>
    <source>
        <strain evidence="9">EXF-9298</strain>
    </source>
</reference>
<feature type="compositionally biased region" description="Polar residues" evidence="7">
    <location>
        <begin position="301"/>
        <end position="314"/>
    </location>
</feature>